<dbReference type="InterPro" id="IPR058749">
    <property type="entry name" value="Homing_endonuclease-like"/>
</dbReference>
<name>A0A1H6I192_9EURY</name>
<accession>A0A1H6I192</accession>
<organism evidence="1 2">
    <name type="scientific">Halopenitus malekzadehii</name>
    <dbReference type="NCBI Taxonomy" id="1267564"/>
    <lineage>
        <taxon>Archaea</taxon>
        <taxon>Methanobacteriati</taxon>
        <taxon>Methanobacteriota</taxon>
        <taxon>Stenosarchaea group</taxon>
        <taxon>Halobacteria</taxon>
        <taxon>Halobacteriales</taxon>
        <taxon>Haloferacaceae</taxon>
        <taxon>Halopenitus</taxon>
    </lineage>
</organism>
<gene>
    <name evidence="1" type="ORF">SAMN05192561_101614</name>
</gene>
<protein>
    <recommendedName>
        <fullName evidence="3">Cobalamin biosynthesis protein</fullName>
    </recommendedName>
</protein>
<reference evidence="1 2" key="1">
    <citation type="submission" date="2016-10" db="EMBL/GenBank/DDBJ databases">
        <authorList>
            <person name="de Groot N.N."/>
        </authorList>
    </citation>
    <scope>NUCLEOTIDE SEQUENCE [LARGE SCALE GENOMIC DNA]</scope>
    <source>
        <strain evidence="1 2">IBRC-M10418</strain>
    </source>
</reference>
<evidence type="ECO:0000313" key="2">
    <source>
        <dbReference type="Proteomes" id="UP000199215"/>
    </source>
</evidence>
<dbReference type="Proteomes" id="UP000199215">
    <property type="component" value="Unassembled WGS sequence"/>
</dbReference>
<dbReference type="RefSeq" id="WP_092814066.1">
    <property type="nucleotide sequence ID" value="NZ_FNWU01000001.1"/>
</dbReference>
<evidence type="ECO:0008006" key="3">
    <source>
        <dbReference type="Google" id="ProtNLM"/>
    </source>
</evidence>
<evidence type="ECO:0000313" key="1">
    <source>
        <dbReference type="EMBL" id="SEH40282.1"/>
    </source>
</evidence>
<dbReference type="EMBL" id="FNWU01000001">
    <property type="protein sequence ID" value="SEH40282.1"/>
    <property type="molecule type" value="Genomic_DNA"/>
</dbReference>
<proteinExistence type="predicted"/>
<dbReference type="OrthoDB" id="318818at2157"/>
<keyword evidence="2" id="KW-1185">Reference proteome</keyword>
<dbReference type="AlphaFoldDB" id="A0A1H6I192"/>
<dbReference type="STRING" id="1267564.SAMN05192561_101614"/>
<sequence length="240" mass="25240">MSDAAPNHETGIEPAADLLDATPETAYFWGRVAGDGEVTADGVTTRAGDETAAEALAAIAGTSRTGTDHRVEARESAHDASIVRFEDEYEIQVIGAPAERASAAFGLPIDGQPGGYRFDAFSDHRARLIRGLLEACGTVCFRESAGSVGVSFVHEDRALLDTIRSQLSAATPHVPTDDLAETSSGGYWFGLADDADVATFAEWVYAGSAASGLYADDRRAKLRRSVERATGADVGTLEGE</sequence>
<dbReference type="Pfam" id="PF26411">
    <property type="entry name" value="LAGLIDADG_4"/>
    <property type="match status" value="1"/>
</dbReference>